<comment type="caution">
    <text evidence="2">The sequence shown here is derived from an EMBL/GenBank/DDBJ whole genome shotgun (WGS) entry which is preliminary data.</text>
</comment>
<dbReference type="EMBL" id="QPJO01000001">
    <property type="protein sequence ID" value="RCW93943.1"/>
    <property type="molecule type" value="Genomic_DNA"/>
</dbReference>
<proteinExistence type="predicted"/>
<accession>A0A368ZPV0</accession>
<dbReference type="SUPFAM" id="SSF82057">
    <property type="entry name" value="Prokaryotic SH3-related domain"/>
    <property type="match status" value="1"/>
</dbReference>
<dbReference type="SMART" id="SM00782">
    <property type="entry name" value="PhnA_Zn_Ribbon"/>
    <property type="match status" value="1"/>
</dbReference>
<dbReference type="Proteomes" id="UP000253436">
    <property type="component" value="Unassembled WGS sequence"/>
</dbReference>
<dbReference type="InterPro" id="IPR013988">
    <property type="entry name" value="YjdM_C"/>
</dbReference>
<protein>
    <submittedName>
        <fullName evidence="2">Protein PhnA</fullName>
    </submittedName>
</protein>
<gene>
    <name evidence="2" type="ORF">DFQ08_101743</name>
</gene>
<reference evidence="2 3" key="1">
    <citation type="submission" date="2018-07" db="EMBL/GenBank/DDBJ databases">
        <title>Genomic Encyclopedia of Type Strains, Phase III (KMG-III): the genomes of soil and plant-associated and newly described type strains.</title>
        <authorList>
            <person name="Whitman W."/>
        </authorList>
    </citation>
    <scope>NUCLEOTIDE SEQUENCE [LARGE SCALE GENOMIC DNA]</scope>
    <source>
        <strain evidence="2 3">CECT 7958</strain>
    </source>
</reference>
<dbReference type="PANTHER" id="PTHR30305">
    <property type="entry name" value="PROTEIN YJDM-RELATED"/>
    <property type="match status" value="1"/>
</dbReference>
<organism evidence="2 3">
    <name type="scientific">Winogradskyella arenosi</name>
    <dbReference type="NCBI Taxonomy" id="533325"/>
    <lineage>
        <taxon>Bacteria</taxon>
        <taxon>Pseudomonadati</taxon>
        <taxon>Bacteroidota</taxon>
        <taxon>Flavobacteriia</taxon>
        <taxon>Flavobacteriales</taxon>
        <taxon>Flavobacteriaceae</taxon>
        <taxon>Winogradskyella</taxon>
    </lineage>
</organism>
<sequence length="201" mass="22858">MIHLHNTIFIMSLERELQKRSGSKCELSGSEENLSVYIVPDVKENGLKTALYASKTCIEQMNAADSIDPNHWRCLNDSMWSEHDAVKIMAWRMLHRIDADWTQDLLGMMYMEDDLLELAQASGDGEEDENKLVHRDVNGVILEHGDSVVLIKDLKVKGSSMVAKQGTAVRNIRLDHENETYIEGRVDGQQIVIITEYVKKT</sequence>
<dbReference type="Pfam" id="PF03831">
    <property type="entry name" value="YjdM"/>
    <property type="match status" value="1"/>
</dbReference>
<dbReference type="InterPro" id="IPR013991">
    <property type="entry name" value="PhnaA_N_proteobac"/>
</dbReference>
<name>A0A368ZPV0_9FLAO</name>
<dbReference type="Gene3D" id="2.30.30.40">
    <property type="entry name" value="SH3 Domains"/>
    <property type="match status" value="1"/>
</dbReference>
<dbReference type="AlphaFoldDB" id="A0A368ZPV0"/>
<feature type="domain" description="PhnA protein N-terminal proteobacterial" evidence="1">
    <location>
        <begin position="16"/>
        <end position="62"/>
    </location>
</feature>
<evidence type="ECO:0000313" key="2">
    <source>
        <dbReference type="EMBL" id="RCW93943.1"/>
    </source>
</evidence>
<keyword evidence="3" id="KW-1185">Reference proteome</keyword>
<dbReference type="PANTHER" id="PTHR30305:SF3">
    <property type="entry name" value="PROTEIN YJDM"/>
    <property type="match status" value="1"/>
</dbReference>
<evidence type="ECO:0000259" key="1">
    <source>
        <dbReference type="SMART" id="SM00782"/>
    </source>
</evidence>
<evidence type="ECO:0000313" key="3">
    <source>
        <dbReference type="Proteomes" id="UP000253436"/>
    </source>
</evidence>